<proteinExistence type="predicted"/>
<evidence type="ECO:0000313" key="8">
    <source>
        <dbReference type="EMBL" id="CBX90517.1"/>
    </source>
</evidence>
<feature type="transmembrane region" description="Helical" evidence="6">
    <location>
        <begin position="234"/>
        <end position="257"/>
    </location>
</feature>
<reference evidence="9" key="1">
    <citation type="journal article" date="2011" name="Nat. Commun.">
        <title>Effector diversification within compartments of the Leptosphaeria maculans genome affected by Repeat-Induced Point mutations.</title>
        <authorList>
            <person name="Rouxel T."/>
            <person name="Grandaubert J."/>
            <person name="Hane J.K."/>
            <person name="Hoede C."/>
            <person name="van de Wouw A.P."/>
            <person name="Couloux A."/>
            <person name="Dominguez V."/>
            <person name="Anthouard V."/>
            <person name="Bally P."/>
            <person name="Bourras S."/>
            <person name="Cozijnsen A.J."/>
            <person name="Ciuffetti L.M."/>
            <person name="Degrave A."/>
            <person name="Dilmaghani A."/>
            <person name="Duret L."/>
            <person name="Fudal I."/>
            <person name="Goodwin S.B."/>
            <person name="Gout L."/>
            <person name="Glaser N."/>
            <person name="Linglin J."/>
            <person name="Kema G.H.J."/>
            <person name="Lapalu N."/>
            <person name="Lawrence C.B."/>
            <person name="May K."/>
            <person name="Meyer M."/>
            <person name="Ollivier B."/>
            <person name="Poulain J."/>
            <person name="Schoch C.L."/>
            <person name="Simon A."/>
            <person name="Spatafora J.W."/>
            <person name="Stachowiak A."/>
            <person name="Turgeon B.G."/>
            <person name="Tyler B.M."/>
            <person name="Vincent D."/>
            <person name="Weissenbach J."/>
            <person name="Amselem J."/>
            <person name="Quesneville H."/>
            <person name="Oliver R.P."/>
            <person name="Wincker P."/>
            <person name="Balesdent M.-H."/>
            <person name="Howlett B.J."/>
        </authorList>
    </citation>
    <scope>NUCLEOTIDE SEQUENCE [LARGE SCALE GENOMIC DNA]</scope>
    <source>
        <strain evidence="9">JN3 / isolate v23.1.3 / race Av1-4-5-6-7-8</strain>
    </source>
</reference>
<dbReference type="InterPro" id="IPR011701">
    <property type="entry name" value="MFS"/>
</dbReference>
<gene>
    <name evidence="8" type="ORF">LEMA_P066430.1</name>
</gene>
<dbReference type="InParanoid" id="E4ZGU7"/>
<dbReference type="PANTHER" id="PTHR23501:SF177">
    <property type="entry name" value="MAJOR FACILITATOR SUPERFAMILY (MFS) PROFILE DOMAIN-CONTAINING PROTEIN-RELATED"/>
    <property type="match status" value="1"/>
</dbReference>
<dbReference type="Gene3D" id="1.20.1720.10">
    <property type="entry name" value="Multidrug resistance protein D"/>
    <property type="match status" value="1"/>
</dbReference>
<feature type="transmembrane region" description="Helical" evidence="6">
    <location>
        <begin position="356"/>
        <end position="376"/>
    </location>
</feature>
<dbReference type="GO" id="GO:0005886">
    <property type="term" value="C:plasma membrane"/>
    <property type="evidence" value="ECO:0007669"/>
    <property type="project" value="TreeGrafter"/>
</dbReference>
<feature type="domain" description="Major facilitator superfamily (MFS) profile" evidence="7">
    <location>
        <begin position="52"/>
        <end position="448"/>
    </location>
</feature>
<evidence type="ECO:0000256" key="5">
    <source>
        <dbReference type="ARBA" id="ARBA00023136"/>
    </source>
</evidence>
<accession>E4ZGU7</accession>
<evidence type="ECO:0000256" key="2">
    <source>
        <dbReference type="ARBA" id="ARBA00022448"/>
    </source>
</evidence>
<feature type="transmembrane region" description="Helical" evidence="6">
    <location>
        <begin position="382"/>
        <end position="404"/>
    </location>
</feature>
<keyword evidence="4 6" id="KW-1133">Transmembrane helix</keyword>
<dbReference type="Pfam" id="PF07690">
    <property type="entry name" value="MFS_1"/>
    <property type="match status" value="1"/>
</dbReference>
<dbReference type="OMA" id="QDISWYG"/>
<organism evidence="8 9">
    <name type="scientific">Leptosphaeria maculans (strain JN3 / isolate v23.1.3 / race Av1-4-5-6-7-8)</name>
    <name type="common">Blackleg fungus</name>
    <name type="synonym">Phoma lingam</name>
    <dbReference type="NCBI Taxonomy" id="985895"/>
    <lineage>
        <taxon>Eukaryota</taxon>
        <taxon>Fungi</taxon>
        <taxon>Dikarya</taxon>
        <taxon>Ascomycota</taxon>
        <taxon>Pezizomycotina</taxon>
        <taxon>Dothideomycetes</taxon>
        <taxon>Pleosporomycetidae</taxon>
        <taxon>Pleosporales</taxon>
        <taxon>Pleosporineae</taxon>
        <taxon>Leptosphaeriaceae</taxon>
        <taxon>Plenodomus</taxon>
        <taxon>Plenodomus lingam/Leptosphaeria maculans species complex</taxon>
    </lineage>
</organism>
<evidence type="ECO:0000256" key="6">
    <source>
        <dbReference type="SAM" id="Phobius"/>
    </source>
</evidence>
<sequence>MFRSTTSPTSTINGVKKSGILKDDAPATEERAMYAPQPPPVSYPKGIEVLAIMLALVLSITLISLDQTIVATAIPKITDQFNQLDDISWYASAYFLTLGAFQSLWGKVYKYFPLKTSFLVAIFIFEVRSLISAVAQNSVTLIVGRAISRLGGLGIAPRVYTISAFAAEPTKRATYTGIISMSYSIAAVAGPLISGGLTNRASWRYGLAAFVILLTFKTPQAVKVVDTTLKEKLLHIDFLGTALVMGASLTLLLALQYASVTYAWNSSVIISLLVGFVAIMMALTIGFFFAGSSGVRNIPLIVLFSIATYRSGTIITKIGNAAPYLTVSSVIVTIATSLFFTLNINTLTGKWIGYQIFAGFGYGLALQVPVIVAQAFATPADIAPTTAIIICGIFLLAAAQAGFVNQLRQRLAITALSVNPILVTETGATKLHQIFSRAKLEGVIRAYA</sequence>
<evidence type="ECO:0000259" key="7">
    <source>
        <dbReference type="PROSITE" id="PS50850"/>
    </source>
</evidence>
<dbReference type="Proteomes" id="UP000002668">
    <property type="component" value="Genome"/>
</dbReference>
<name>E4ZGU7_LEPMJ</name>
<dbReference type="OrthoDB" id="10021397at2759"/>
<dbReference type="InterPro" id="IPR036259">
    <property type="entry name" value="MFS_trans_sf"/>
</dbReference>
<dbReference type="PANTHER" id="PTHR23501">
    <property type="entry name" value="MAJOR FACILITATOR SUPERFAMILY"/>
    <property type="match status" value="1"/>
</dbReference>
<keyword evidence="9" id="KW-1185">Reference proteome</keyword>
<feature type="transmembrane region" description="Helical" evidence="6">
    <location>
        <begin position="87"/>
        <end position="105"/>
    </location>
</feature>
<evidence type="ECO:0000256" key="4">
    <source>
        <dbReference type="ARBA" id="ARBA00022989"/>
    </source>
</evidence>
<feature type="transmembrane region" description="Helical" evidence="6">
    <location>
        <begin position="49"/>
        <end position="75"/>
    </location>
</feature>
<dbReference type="InterPro" id="IPR020846">
    <property type="entry name" value="MFS_dom"/>
</dbReference>
<dbReference type="EMBL" id="FP929064">
    <property type="protein sequence ID" value="CBX90517.1"/>
    <property type="molecule type" value="Genomic_DNA"/>
</dbReference>
<evidence type="ECO:0000313" key="9">
    <source>
        <dbReference type="Proteomes" id="UP000002668"/>
    </source>
</evidence>
<feature type="transmembrane region" description="Helical" evidence="6">
    <location>
        <begin position="321"/>
        <end position="344"/>
    </location>
</feature>
<feature type="transmembrane region" description="Helical" evidence="6">
    <location>
        <begin position="269"/>
        <end position="290"/>
    </location>
</feature>
<evidence type="ECO:0000256" key="3">
    <source>
        <dbReference type="ARBA" id="ARBA00022692"/>
    </source>
</evidence>
<comment type="subcellular location">
    <subcellularLocation>
        <location evidence="1">Membrane</location>
        <topology evidence="1">Multi-pass membrane protein</topology>
    </subcellularLocation>
</comment>
<keyword evidence="5 6" id="KW-0472">Membrane</keyword>
<feature type="transmembrane region" description="Helical" evidence="6">
    <location>
        <begin position="205"/>
        <end position="222"/>
    </location>
</feature>
<dbReference type="eggNOG" id="KOG0254">
    <property type="taxonomic scope" value="Eukaryota"/>
</dbReference>
<dbReference type="GO" id="GO:0022857">
    <property type="term" value="F:transmembrane transporter activity"/>
    <property type="evidence" value="ECO:0007669"/>
    <property type="project" value="InterPro"/>
</dbReference>
<dbReference type="AlphaFoldDB" id="E4ZGU7"/>
<dbReference type="PROSITE" id="PS50850">
    <property type="entry name" value="MFS"/>
    <property type="match status" value="1"/>
</dbReference>
<dbReference type="SUPFAM" id="SSF103473">
    <property type="entry name" value="MFS general substrate transporter"/>
    <property type="match status" value="1"/>
</dbReference>
<dbReference type="HOGENOM" id="CLU_000960_22_1_1"/>
<dbReference type="VEuPathDB" id="FungiDB:LEMA_P066430.1"/>
<keyword evidence="2" id="KW-0813">Transport</keyword>
<keyword evidence="3 6" id="KW-0812">Transmembrane</keyword>
<feature type="transmembrane region" description="Helical" evidence="6">
    <location>
        <begin position="173"/>
        <end position="193"/>
    </location>
</feature>
<evidence type="ECO:0000256" key="1">
    <source>
        <dbReference type="ARBA" id="ARBA00004141"/>
    </source>
</evidence>
<protein>
    <recommendedName>
        <fullName evidence="7">Major facilitator superfamily (MFS) profile domain-containing protein</fullName>
    </recommendedName>
</protein>